<sequence length="77" mass="7769">MTGTATTRDSVAVHGKYTHHGRTPAAWAGSLIALVAFVVGCVGVVLINMPLIIGGVAGLALALVVTQVMRMLGLGAD</sequence>
<keyword evidence="1" id="KW-0812">Transmembrane</keyword>
<dbReference type="NCBIfam" id="NF041681">
    <property type="entry name" value="HGxxPAAW"/>
    <property type="match status" value="1"/>
</dbReference>
<gene>
    <name evidence="2" type="ORF">IAA98_04175</name>
</gene>
<accession>A0A9D1KMG9</accession>
<evidence type="ECO:0000313" key="2">
    <source>
        <dbReference type="EMBL" id="HIT74762.1"/>
    </source>
</evidence>
<keyword evidence="1" id="KW-0472">Membrane</keyword>
<comment type="caution">
    <text evidence="2">The sequence shown here is derived from an EMBL/GenBank/DDBJ whole genome shotgun (WGS) entry which is preliminary data.</text>
</comment>
<dbReference type="AlphaFoldDB" id="A0A9D1KMG9"/>
<keyword evidence="1" id="KW-1133">Transmembrane helix</keyword>
<reference evidence="2" key="2">
    <citation type="journal article" date="2021" name="PeerJ">
        <title>Extensive microbial diversity within the chicken gut microbiome revealed by metagenomics and culture.</title>
        <authorList>
            <person name="Gilroy R."/>
            <person name="Ravi A."/>
            <person name="Getino M."/>
            <person name="Pursley I."/>
            <person name="Horton D.L."/>
            <person name="Alikhan N.F."/>
            <person name="Baker D."/>
            <person name="Gharbi K."/>
            <person name="Hall N."/>
            <person name="Watson M."/>
            <person name="Adriaenssens E.M."/>
            <person name="Foster-Nyarko E."/>
            <person name="Jarju S."/>
            <person name="Secka A."/>
            <person name="Antonio M."/>
            <person name="Oren A."/>
            <person name="Chaudhuri R.R."/>
            <person name="La Ragione R."/>
            <person name="Hildebrand F."/>
            <person name="Pallen M.J."/>
        </authorList>
    </citation>
    <scope>NUCLEOTIDE SEQUENCE</scope>
    <source>
        <strain evidence="2">ChiGjej1B1-24693</strain>
    </source>
</reference>
<dbReference type="EMBL" id="DVLP01000123">
    <property type="protein sequence ID" value="HIT74762.1"/>
    <property type="molecule type" value="Genomic_DNA"/>
</dbReference>
<organism evidence="2 3">
    <name type="scientific">Candidatus Avipropionibacterium avicola</name>
    <dbReference type="NCBI Taxonomy" id="2840701"/>
    <lineage>
        <taxon>Bacteria</taxon>
        <taxon>Bacillati</taxon>
        <taxon>Actinomycetota</taxon>
        <taxon>Actinomycetes</taxon>
        <taxon>Propionibacteriales</taxon>
        <taxon>Propionibacteriaceae</taxon>
        <taxon>Propionibacteriaceae incertae sedis</taxon>
        <taxon>Candidatus Avipropionibacterium</taxon>
    </lineage>
</organism>
<reference evidence="2" key="1">
    <citation type="submission" date="2020-10" db="EMBL/GenBank/DDBJ databases">
        <authorList>
            <person name="Gilroy R."/>
        </authorList>
    </citation>
    <scope>NUCLEOTIDE SEQUENCE</scope>
    <source>
        <strain evidence="2">ChiGjej1B1-24693</strain>
    </source>
</reference>
<evidence type="ECO:0000313" key="3">
    <source>
        <dbReference type="Proteomes" id="UP000886842"/>
    </source>
</evidence>
<feature type="transmembrane region" description="Helical" evidence="1">
    <location>
        <begin position="25"/>
        <end position="46"/>
    </location>
</feature>
<proteinExistence type="predicted"/>
<dbReference type="Proteomes" id="UP000886842">
    <property type="component" value="Unassembled WGS sequence"/>
</dbReference>
<evidence type="ECO:0000256" key="1">
    <source>
        <dbReference type="SAM" id="Phobius"/>
    </source>
</evidence>
<feature type="transmembrane region" description="Helical" evidence="1">
    <location>
        <begin position="52"/>
        <end position="72"/>
    </location>
</feature>
<name>A0A9D1KMG9_9ACTN</name>
<protein>
    <submittedName>
        <fullName evidence="2">Uncharacterized protein</fullName>
    </submittedName>
</protein>